<name>A0ABW0QFW7_9BURK</name>
<organism evidence="2 3">
    <name type="scientific">Polaromonas jejuensis</name>
    <dbReference type="NCBI Taxonomy" id="457502"/>
    <lineage>
        <taxon>Bacteria</taxon>
        <taxon>Pseudomonadati</taxon>
        <taxon>Pseudomonadota</taxon>
        <taxon>Betaproteobacteria</taxon>
        <taxon>Burkholderiales</taxon>
        <taxon>Comamonadaceae</taxon>
        <taxon>Polaromonas</taxon>
    </lineage>
</organism>
<reference evidence="3" key="1">
    <citation type="journal article" date="2019" name="Int. J. Syst. Evol. Microbiol.">
        <title>The Global Catalogue of Microorganisms (GCM) 10K type strain sequencing project: providing services to taxonomists for standard genome sequencing and annotation.</title>
        <authorList>
            <consortium name="The Broad Institute Genomics Platform"/>
            <consortium name="The Broad Institute Genome Sequencing Center for Infectious Disease"/>
            <person name="Wu L."/>
            <person name="Ma J."/>
        </authorList>
    </citation>
    <scope>NUCLEOTIDE SEQUENCE [LARGE SCALE GENOMIC DNA]</scope>
    <source>
        <strain evidence="3">CGMCC 4.7277</strain>
    </source>
</reference>
<sequence>MHKMSRLCAGLMLAGVLAACIGPPDDSRAEDVQLQLMGTWLRDYEENGIRVRRVLVLAQDGHFSEMTKATQYDVIVARHDHAGEWHFDGTNLKRRYTLIDGNQPSAPMFPYVAFELRFESRNEFIGTDNVRQRQVRYQRVADGTLP</sequence>
<protein>
    <recommendedName>
        <fullName evidence="4">Lipoprotein</fullName>
    </recommendedName>
</protein>
<dbReference type="PROSITE" id="PS51257">
    <property type="entry name" value="PROKAR_LIPOPROTEIN"/>
    <property type="match status" value="1"/>
</dbReference>
<evidence type="ECO:0000313" key="3">
    <source>
        <dbReference type="Proteomes" id="UP001596084"/>
    </source>
</evidence>
<proteinExistence type="predicted"/>
<dbReference type="EMBL" id="JBHSMX010000066">
    <property type="protein sequence ID" value="MFC5523844.1"/>
    <property type="molecule type" value="Genomic_DNA"/>
</dbReference>
<dbReference type="Proteomes" id="UP001596084">
    <property type="component" value="Unassembled WGS sequence"/>
</dbReference>
<evidence type="ECO:0000313" key="2">
    <source>
        <dbReference type="EMBL" id="MFC5523844.1"/>
    </source>
</evidence>
<dbReference type="RefSeq" id="WP_157090241.1">
    <property type="nucleotide sequence ID" value="NZ_JBHSMX010000066.1"/>
</dbReference>
<comment type="caution">
    <text evidence="2">The sequence shown here is derived from an EMBL/GenBank/DDBJ whole genome shotgun (WGS) entry which is preliminary data.</text>
</comment>
<feature type="chain" id="PRO_5047264853" description="Lipoprotein" evidence="1">
    <location>
        <begin position="19"/>
        <end position="146"/>
    </location>
</feature>
<gene>
    <name evidence="2" type="ORF">ACFPP7_23450</name>
</gene>
<feature type="signal peptide" evidence="1">
    <location>
        <begin position="1"/>
        <end position="18"/>
    </location>
</feature>
<evidence type="ECO:0000256" key="1">
    <source>
        <dbReference type="SAM" id="SignalP"/>
    </source>
</evidence>
<evidence type="ECO:0008006" key="4">
    <source>
        <dbReference type="Google" id="ProtNLM"/>
    </source>
</evidence>
<keyword evidence="1" id="KW-0732">Signal</keyword>
<keyword evidence="3" id="KW-1185">Reference proteome</keyword>
<accession>A0ABW0QFW7</accession>